<dbReference type="InterPro" id="IPR009721">
    <property type="entry name" value="O-acyltransferase_WSD1_C"/>
</dbReference>
<keyword evidence="16" id="KW-1185">Reference proteome</keyword>
<dbReference type="GO" id="GO:0006071">
    <property type="term" value="P:glycerol metabolic process"/>
    <property type="evidence" value="ECO:0007669"/>
    <property type="project" value="UniProtKB-KW"/>
</dbReference>
<evidence type="ECO:0000256" key="12">
    <source>
        <dbReference type="SAM" id="MobiDB-lite"/>
    </source>
</evidence>
<evidence type="ECO:0000313" key="15">
    <source>
        <dbReference type="EMBL" id="SFR28444.1"/>
    </source>
</evidence>
<reference evidence="16" key="1">
    <citation type="submission" date="2016-10" db="EMBL/GenBank/DDBJ databases">
        <authorList>
            <person name="Varghese N."/>
            <person name="Submissions S."/>
        </authorList>
    </citation>
    <scope>NUCLEOTIDE SEQUENCE [LARGE SCALE GENOMIC DNA]</scope>
    <source>
        <strain evidence="16">DSM 44232</strain>
    </source>
</reference>
<dbReference type="GO" id="GO:0019432">
    <property type="term" value="P:triglyceride biosynthetic process"/>
    <property type="evidence" value="ECO:0007669"/>
    <property type="project" value="UniProtKB-UniPathway"/>
</dbReference>
<name>A0A1I6FEV6_9PSEU</name>
<dbReference type="Proteomes" id="UP000198583">
    <property type="component" value="Unassembled WGS sequence"/>
</dbReference>
<dbReference type="InterPro" id="IPR014292">
    <property type="entry name" value="Acyl_transf_WS/DGAT"/>
</dbReference>
<keyword evidence="5 11" id="KW-0444">Lipid biosynthesis</keyword>
<dbReference type="PANTHER" id="PTHR31650">
    <property type="entry name" value="O-ACYLTRANSFERASE (WSD1-LIKE) FAMILY PROTEIN"/>
    <property type="match status" value="1"/>
</dbReference>
<keyword evidence="7 11" id="KW-0319">Glycerol metabolism</keyword>
<keyword evidence="8 11" id="KW-0443">Lipid metabolism</keyword>
<dbReference type="GO" id="GO:0071731">
    <property type="term" value="P:response to nitric oxide"/>
    <property type="evidence" value="ECO:0007669"/>
    <property type="project" value="TreeGrafter"/>
</dbReference>
<evidence type="ECO:0000256" key="11">
    <source>
        <dbReference type="RuleBase" id="RU361241"/>
    </source>
</evidence>
<dbReference type="RefSeq" id="WP_245822527.1">
    <property type="nucleotide sequence ID" value="NZ_FOYL01000014.1"/>
</dbReference>
<dbReference type="GO" id="GO:0001666">
    <property type="term" value="P:response to hypoxia"/>
    <property type="evidence" value="ECO:0007669"/>
    <property type="project" value="TreeGrafter"/>
</dbReference>
<evidence type="ECO:0000259" key="13">
    <source>
        <dbReference type="Pfam" id="PF03007"/>
    </source>
</evidence>
<keyword evidence="9 11" id="KW-0012">Acyltransferase</keyword>
<dbReference type="GO" id="GO:0004144">
    <property type="term" value="F:diacylglycerol O-acyltransferase activity"/>
    <property type="evidence" value="ECO:0007669"/>
    <property type="project" value="UniProtKB-EC"/>
</dbReference>
<dbReference type="GO" id="GO:0005886">
    <property type="term" value="C:plasma membrane"/>
    <property type="evidence" value="ECO:0007669"/>
    <property type="project" value="TreeGrafter"/>
</dbReference>
<sequence length="537" mass="58286">MSSLDASFYFIEDENVPMHVGSVLVFDGPAPSYGDVIRLFLARMDQVPRYRQKVKALPFHVGRPVWVDDDHFNILYHVRHTAVPSPGGEDQLRNLAGRIFAQKLDDKKPLWEAWLVEGLEGGRWAIISKVHHCMIDGVSGSDMLQLILDFKKESVLPEPKEWKPQPQPSTLDLVIDGVRDAVVTPVQHLSALPAVARNVRSLSEIMDFGKTVLGSLPGTAKRLVTRAATSLNGPIGPHRRWVWARANLAEIKQIRTAAGGTVNDVILTAITRGFRDLLEKRGELTEGMVVRTMVPVSMRKSDQHNELNNRVSAVLVNLPVGESDPVQRLASIRAQMDDLKSSRQAAGADVITNLSNFAAPTLMALGSRTAMRFPQQILQTVTTNVPGPRIPLYMLGRPLVEMFPYVPVASTIRITVGIFSYLDRFTFGINADFDGVPDVQLLADGIRAGFDEMVALAAEATERAETAQKVVDATPAAKPAPTKPAATKSAATKPTAAKPAAAKPAAKKPAPKPRAPRATTKAATTTSANGVKPETTA</sequence>
<comment type="catalytic activity">
    <reaction evidence="10 11">
        <text>an acyl-CoA + a 1,2-diacyl-sn-glycerol = a triacyl-sn-glycerol + CoA</text>
        <dbReference type="Rhea" id="RHEA:10868"/>
        <dbReference type="ChEBI" id="CHEBI:17815"/>
        <dbReference type="ChEBI" id="CHEBI:57287"/>
        <dbReference type="ChEBI" id="CHEBI:58342"/>
        <dbReference type="ChEBI" id="CHEBI:64615"/>
        <dbReference type="EC" id="2.3.1.20"/>
    </reaction>
</comment>
<dbReference type="STRING" id="84724.SAMN04488564_1145"/>
<protein>
    <recommendedName>
        <fullName evidence="4 11">Diacylglycerol O-acyltransferase</fullName>
        <ecNumber evidence="4 11">2.3.1.20</ecNumber>
    </recommendedName>
</protein>
<feature type="compositionally biased region" description="Low complexity" evidence="12">
    <location>
        <begin position="516"/>
        <end position="528"/>
    </location>
</feature>
<dbReference type="EC" id="2.3.1.20" evidence="4 11"/>
<comment type="pathway">
    <text evidence="1 11">Glycerolipid metabolism; triacylglycerol biosynthesis.</text>
</comment>
<dbReference type="UniPathway" id="UPA00282"/>
<feature type="compositionally biased region" description="Low complexity" evidence="12">
    <location>
        <begin position="473"/>
        <end position="504"/>
    </location>
</feature>
<feature type="compositionally biased region" description="Basic residues" evidence="12">
    <location>
        <begin position="505"/>
        <end position="515"/>
    </location>
</feature>
<feature type="region of interest" description="Disordered" evidence="12">
    <location>
        <begin position="467"/>
        <end position="537"/>
    </location>
</feature>
<dbReference type="InterPro" id="IPR045034">
    <property type="entry name" value="O-acyltransferase_WSD1-like"/>
</dbReference>
<dbReference type="NCBIfam" id="TIGR02946">
    <property type="entry name" value="acyl_WS_DGAT"/>
    <property type="match status" value="1"/>
</dbReference>
<proteinExistence type="inferred from homology"/>
<dbReference type="Pfam" id="PF03007">
    <property type="entry name" value="WS_DGAT_cat"/>
    <property type="match status" value="1"/>
</dbReference>
<dbReference type="Pfam" id="PF06974">
    <property type="entry name" value="WS_DGAT_C"/>
    <property type="match status" value="1"/>
</dbReference>
<evidence type="ECO:0000256" key="10">
    <source>
        <dbReference type="ARBA" id="ARBA00048109"/>
    </source>
</evidence>
<accession>A0A1I6FEV6</accession>
<dbReference type="PANTHER" id="PTHR31650:SF1">
    <property type="entry name" value="WAX ESTER SYNTHASE_DIACYLGLYCEROL ACYLTRANSFERASE 4-RELATED"/>
    <property type="match status" value="1"/>
</dbReference>
<feature type="domain" description="O-acyltransferase WSD1-like N-terminal" evidence="13">
    <location>
        <begin position="1"/>
        <end position="266"/>
    </location>
</feature>
<evidence type="ECO:0000256" key="7">
    <source>
        <dbReference type="ARBA" id="ARBA00022798"/>
    </source>
</evidence>
<evidence type="ECO:0000256" key="4">
    <source>
        <dbReference type="ARBA" id="ARBA00013244"/>
    </source>
</evidence>
<dbReference type="InterPro" id="IPR004255">
    <property type="entry name" value="O-acyltransferase_WSD1_N"/>
</dbReference>
<evidence type="ECO:0000256" key="1">
    <source>
        <dbReference type="ARBA" id="ARBA00004771"/>
    </source>
</evidence>
<keyword evidence="6 11" id="KW-0808">Transferase</keyword>
<evidence type="ECO:0000256" key="3">
    <source>
        <dbReference type="ARBA" id="ARBA00009587"/>
    </source>
</evidence>
<evidence type="ECO:0000256" key="6">
    <source>
        <dbReference type="ARBA" id="ARBA00022679"/>
    </source>
</evidence>
<gene>
    <name evidence="15" type="ORF">SAMN04488564_1145</name>
</gene>
<dbReference type="GO" id="GO:0051701">
    <property type="term" value="P:biological process involved in interaction with host"/>
    <property type="evidence" value="ECO:0007669"/>
    <property type="project" value="TreeGrafter"/>
</dbReference>
<evidence type="ECO:0000256" key="9">
    <source>
        <dbReference type="ARBA" id="ARBA00023315"/>
    </source>
</evidence>
<dbReference type="EMBL" id="FOYL01000014">
    <property type="protein sequence ID" value="SFR28444.1"/>
    <property type="molecule type" value="Genomic_DNA"/>
</dbReference>
<dbReference type="SUPFAM" id="SSF52777">
    <property type="entry name" value="CoA-dependent acyltransferases"/>
    <property type="match status" value="1"/>
</dbReference>
<comment type="similarity">
    <text evidence="3 11">Belongs to the long-chain O-acyltransferase family.</text>
</comment>
<evidence type="ECO:0000256" key="5">
    <source>
        <dbReference type="ARBA" id="ARBA00022516"/>
    </source>
</evidence>
<comment type="pathway">
    <text evidence="2">Lipid metabolism.</text>
</comment>
<evidence type="ECO:0000256" key="2">
    <source>
        <dbReference type="ARBA" id="ARBA00005189"/>
    </source>
</evidence>
<evidence type="ECO:0000259" key="14">
    <source>
        <dbReference type="Pfam" id="PF06974"/>
    </source>
</evidence>
<evidence type="ECO:0000256" key="8">
    <source>
        <dbReference type="ARBA" id="ARBA00023098"/>
    </source>
</evidence>
<dbReference type="AlphaFoldDB" id="A0A1I6FEV6"/>
<feature type="domain" description="O-acyltransferase WSD1 C-terminal" evidence="14">
    <location>
        <begin position="309"/>
        <end position="453"/>
    </location>
</feature>
<evidence type="ECO:0000313" key="16">
    <source>
        <dbReference type="Proteomes" id="UP000198583"/>
    </source>
</evidence>
<organism evidence="15 16">
    <name type="scientific">Lentzea waywayandensis</name>
    <dbReference type="NCBI Taxonomy" id="84724"/>
    <lineage>
        <taxon>Bacteria</taxon>
        <taxon>Bacillati</taxon>
        <taxon>Actinomycetota</taxon>
        <taxon>Actinomycetes</taxon>
        <taxon>Pseudonocardiales</taxon>
        <taxon>Pseudonocardiaceae</taxon>
        <taxon>Lentzea</taxon>
    </lineage>
</organism>